<dbReference type="GO" id="GO:0005886">
    <property type="term" value="C:plasma membrane"/>
    <property type="evidence" value="ECO:0007669"/>
    <property type="project" value="UniProtKB-SubCell"/>
</dbReference>
<dbReference type="Pfam" id="PF03222">
    <property type="entry name" value="Trp_Tyr_perm"/>
    <property type="match status" value="1"/>
</dbReference>
<keyword evidence="4" id="KW-0997">Cell inner membrane</keyword>
<evidence type="ECO:0000256" key="5">
    <source>
        <dbReference type="ARBA" id="ARBA00022692"/>
    </source>
</evidence>
<keyword evidence="6 8" id="KW-1133">Transmembrane helix</keyword>
<sequence>MAQETLGNWGGTLATVTYVFLGYTSMIAYSSKSGEILFHLINLPESVSGFLFTGIFTILISVGGTQATDQVNQWLTISMIGSDLARLRASVFIGSLVPLLALLVWDAIALGLSSQADQIVDPVELLMG</sequence>
<proteinExistence type="predicted"/>
<comment type="subcellular location">
    <subcellularLocation>
        <location evidence="1">Cell inner membrane</location>
        <topology evidence="1">Multi-pass membrane protein</topology>
    </subcellularLocation>
</comment>
<feature type="transmembrane region" description="Helical" evidence="8">
    <location>
        <begin position="87"/>
        <end position="105"/>
    </location>
</feature>
<keyword evidence="7 8" id="KW-0472">Membrane</keyword>
<dbReference type="GO" id="GO:0003333">
    <property type="term" value="P:amino acid transmembrane transport"/>
    <property type="evidence" value="ECO:0007669"/>
    <property type="project" value="InterPro"/>
</dbReference>
<keyword evidence="2" id="KW-0813">Transport</keyword>
<evidence type="ECO:0000256" key="7">
    <source>
        <dbReference type="ARBA" id="ARBA00023136"/>
    </source>
</evidence>
<dbReference type="PANTHER" id="PTHR32195:SF24">
    <property type="entry name" value="TRYPTOPHAN OR TYROSINE TRANSPORTER PROTEIN"/>
    <property type="match status" value="1"/>
</dbReference>
<evidence type="ECO:0000313" key="9">
    <source>
        <dbReference type="EMBL" id="OMO81255.1"/>
    </source>
</evidence>
<dbReference type="Proteomes" id="UP000187203">
    <property type="component" value="Unassembled WGS sequence"/>
</dbReference>
<evidence type="ECO:0000313" key="10">
    <source>
        <dbReference type="Proteomes" id="UP000187203"/>
    </source>
</evidence>
<keyword evidence="5 8" id="KW-0812">Transmembrane</keyword>
<keyword evidence="10" id="KW-1185">Reference proteome</keyword>
<feature type="transmembrane region" description="Helical" evidence="8">
    <location>
        <begin position="49"/>
        <end position="67"/>
    </location>
</feature>
<comment type="caution">
    <text evidence="9">The sequence shown here is derived from an EMBL/GenBank/DDBJ whole genome shotgun (WGS) entry which is preliminary data.</text>
</comment>
<protein>
    <submittedName>
        <fullName evidence="9">Tryptophan/tyrosine permease</fullName>
    </submittedName>
</protein>
<name>A0A1R3IFD2_9ROSI</name>
<evidence type="ECO:0000256" key="3">
    <source>
        <dbReference type="ARBA" id="ARBA00022475"/>
    </source>
</evidence>
<dbReference type="EMBL" id="AWUE01018327">
    <property type="protein sequence ID" value="OMO81255.1"/>
    <property type="molecule type" value="Genomic_DNA"/>
</dbReference>
<evidence type="ECO:0000256" key="1">
    <source>
        <dbReference type="ARBA" id="ARBA00004429"/>
    </source>
</evidence>
<accession>A0A1R3IFD2</accession>
<organism evidence="9 10">
    <name type="scientific">Corchorus olitorius</name>
    <dbReference type="NCBI Taxonomy" id="93759"/>
    <lineage>
        <taxon>Eukaryota</taxon>
        <taxon>Viridiplantae</taxon>
        <taxon>Streptophyta</taxon>
        <taxon>Embryophyta</taxon>
        <taxon>Tracheophyta</taxon>
        <taxon>Spermatophyta</taxon>
        <taxon>Magnoliopsida</taxon>
        <taxon>eudicotyledons</taxon>
        <taxon>Gunneridae</taxon>
        <taxon>Pentapetalae</taxon>
        <taxon>rosids</taxon>
        <taxon>malvids</taxon>
        <taxon>Malvales</taxon>
        <taxon>Malvaceae</taxon>
        <taxon>Grewioideae</taxon>
        <taxon>Apeibeae</taxon>
        <taxon>Corchorus</taxon>
    </lineage>
</organism>
<feature type="transmembrane region" description="Helical" evidence="8">
    <location>
        <begin position="6"/>
        <end position="29"/>
    </location>
</feature>
<dbReference type="InterPro" id="IPR018227">
    <property type="entry name" value="Amino_acid_transport_2"/>
</dbReference>
<dbReference type="OrthoDB" id="2014999at2759"/>
<evidence type="ECO:0000256" key="4">
    <source>
        <dbReference type="ARBA" id="ARBA00022519"/>
    </source>
</evidence>
<gene>
    <name evidence="9" type="ORF">COLO4_23687</name>
</gene>
<evidence type="ECO:0000256" key="2">
    <source>
        <dbReference type="ARBA" id="ARBA00022448"/>
    </source>
</evidence>
<dbReference type="STRING" id="93759.A0A1R3IFD2"/>
<dbReference type="PANTHER" id="PTHR32195">
    <property type="entry name" value="OS07G0662800 PROTEIN"/>
    <property type="match status" value="1"/>
</dbReference>
<evidence type="ECO:0000256" key="8">
    <source>
        <dbReference type="SAM" id="Phobius"/>
    </source>
</evidence>
<evidence type="ECO:0000256" key="6">
    <source>
        <dbReference type="ARBA" id="ARBA00022989"/>
    </source>
</evidence>
<dbReference type="AlphaFoldDB" id="A0A1R3IFD2"/>
<reference evidence="10" key="1">
    <citation type="submission" date="2013-09" db="EMBL/GenBank/DDBJ databases">
        <title>Corchorus olitorius genome sequencing.</title>
        <authorList>
            <person name="Alam M."/>
            <person name="Haque M.S."/>
            <person name="Islam M.S."/>
            <person name="Emdad E.M."/>
            <person name="Islam M.M."/>
            <person name="Ahmed B."/>
            <person name="Halim A."/>
            <person name="Hossen Q.M.M."/>
            <person name="Hossain M.Z."/>
            <person name="Ahmed R."/>
            <person name="Khan M.M."/>
            <person name="Islam R."/>
            <person name="Rashid M.M."/>
            <person name="Khan S.A."/>
            <person name="Rahman M.S."/>
            <person name="Alam M."/>
            <person name="Yahiya A.S."/>
            <person name="Khan M.S."/>
            <person name="Azam M.S."/>
            <person name="Haque T."/>
            <person name="Lashkar M.Z.H."/>
            <person name="Akhand A.I."/>
            <person name="Morshed G."/>
            <person name="Roy S."/>
            <person name="Uddin K.S."/>
            <person name="Rabeya T."/>
            <person name="Hossain A.S."/>
            <person name="Chowdhury A."/>
            <person name="Snigdha A.R."/>
            <person name="Mortoza M.S."/>
            <person name="Matin S.A."/>
            <person name="Hoque S.M.E."/>
            <person name="Islam M.K."/>
            <person name="Roy D.K."/>
            <person name="Haider R."/>
            <person name="Moosa M.M."/>
            <person name="Elias S.M."/>
            <person name="Hasan A.M."/>
            <person name="Jahan S."/>
            <person name="Shafiuddin M."/>
            <person name="Mahmood N."/>
            <person name="Shommy N.S."/>
        </authorList>
    </citation>
    <scope>NUCLEOTIDE SEQUENCE [LARGE SCALE GENOMIC DNA]</scope>
    <source>
        <strain evidence="10">cv. O-4</strain>
    </source>
</reference>
<keyword evidence="3" id="KW-1003">Cell membrane</keyword>